<organism evidence="6 7">
    <name type="scientific">Planoprotostelium fungivorum</name>
    <dbReference type="NCBI Taxonomy" id="1890364"/>
    <lineage>
        <taxon>Eukaryota</taxon>
        <taxon>Amoebozoa</taxon>
        <taxon>Evosea</taxon>
        <taxon>Variosea</taxon>
        <taxon>Cavosteliida</taxon>
        <taxon>Cavosteliaceae</taxon>
        <taxon>Planoprotostelium</taxon>
    </lineage>
</organism>
<dbReference type="GO" id="GO:0003924">
    <property type="term" value="F:GTPase activity"/>
    <property type="evidence" value="ECO:0007669"/>
    <property type="project" value="InterPro"/>
</dbReference>
<dbReference type="Gene3D" id="3.40.50.300">
    <property type="entry name" value="P-loop containing nucleotide triphosphate hydrolases"/>
    <property type="match status" value="2"/>
</dbReference>
<keyword evidence="4" id="KW-0460">Magnesium</keyword>
<keyword evidence="2 3" id="KW-0342">GTP-binding</keyword>
<dbReference type="PANTHER" id="PTHR11711">
    <property type="entry name" value="ADP RIBOSYLATION FACTOR-RELATED"/>
    <property type="match status" value="1"/>
</dbReference>
<name>A0A2P6NVW8_9EUKA</name>
<evidence type="ECO:0000313" key="6">
    <source>
        <dbReference type="EMBL" id="PRP88076.1"/>
    </source>
</evidence>
<feature type="chain" id="PRO_5015193981" evidence="5">
    <location>
        <begin position="22"/>
        <end position="193"/>
    </location>
</feature>
<reference evidence="6 7" key="1">
    <citation type="journal article" date="2018" name="Genome Biol. Evol.">
        <title>Multiple Roots of Fruiting Body Formation in Amoebozoa.</title>
        <authorList>
            <person name="Hillmann F."/>
            <person name="Forbes G."/>
            <person name="Novohradska S."/>
            <person name="Ferling I."/>
            <person name="Riege K."/>
            <person name="Groth M."/>
            <person name="Westermann M."/>
            <person name="Marz M."/>
            <person name="Spaller T."/>
            <person name="Winckler T."/>
            <person name="Schaap P."/>
            <person name="Glockner G."/>
        </authorList>
    </citation>
    <scope>NUCLEOTIDE SEQUENCE [LARGE SCALE GENOMIC DNA]</scope>
    <source>
        <strain evidence="6 7">Jena</strain>
    </source>
</reference>
<dbReference type="SMART" id="SM00177">
    <property type="entry name" value="ARF"/>
    <property type="match status" value="1"/>
</dbReference>
<dbReference type="GO" id="GO:0005525">
    <property type="term" value="F:GTP binding"/>
    <property type="evidence" value="ECO:0007669"/>
    <property type="project" value="UniProtKB-KW"/>
</dbReference>
<protein>
    <submittedName>
        <fullName evidence="6">Uncharacterized protein</fullName>
    </submittedName>
</protein>
<evidence type="ECO:0000313" key="7">
    <source>
        <dbReference type="Proteomes" id="UP000241769"/>
    </source>
</evidence>
<dbReference type="GO" id="GO:0046872">
    <property type="term" value="F:metal ion binding"/>
    <property type="evidence" value="ECO:0007669"/>
    <property type="project" value="UniProtKB-KW"/>
</dbReference>
<proteinExistence type="predicted"/>
<evidence type="ECO:0000256" key="2">
    <source>
        <dbReference type="ARBA" id="ARBA00023134"/>
    </source>
</evidence>
<feature type="binding site" evidence="4">
    <location>
        <position position="51"/>
    </location>
    <ligand>
        <name>Mg(2+)</name>
        <dbReference type="ChEBI" id="CHEBI:18420"/>
    </ligand>
</feature>
<dbReference type="SMART" id="SM00178">
    <property type="entry name" value="SAR"/>
    <property type="match status" value="1"/>
</dbReference>
<accession>A0A2P6NVW8</accession>
<dbReference type="OrthoDB" id="24754at2759"/>
<dbReference type="EMBL" id="MDYQ01000014">
    <property type="protein sequence ID" value="PRP88076.1"/>
    <property type="molecule type" value="Genomic_DNA"/>
</dbReference>
<keyword evidence="7" id="KW-1185">Reference proteome</keyword>
<feature type="binding site" evidence="3">
    <location>
        <begin position="27"/>
        <end position="34"/>
    </location>
    <ligand>
        <name>GTP</name>
        <dbReference type="ChEBI" id="CHEBI:37565"/>
    </ligand>
</feature>
<evidence type="ECO:0000256" key="4">
    <source>
        <dbReference type="PIRSR" id="PIRSR606689-2"/>
    </source>
</evidence>
<dbReference type="InterPro" id="IPR024156">
    <property type="entry name" value="Small_GTPase_ARF"/>
</dbReference>
<evidence type="ECO:0000256" key="3">
    <source>
        <dbReference type="PIRSR" id="PIRSR606689-1"/>
    </source>
</evidence>
<keyword evidence="4" id="KW-0479">Metal-binding</keyword>
<dbReference type="STRING" id="1890364.A0A2P6NVW8"/>
<dbReference type="InterPro" id="IPR006689">
    <property type="entry name" value="Small_GTPase_ARF/SAR"/>
</dbReference>
<evidence type="ECO:0000256" key="5">
    <source>
        <dbReference type="SAM" id="SignalP"/>
    </source>
</evidence>
<feature type="binding site" evidence="4">
    <location>
        <position position="34"/>
    </location>
    <ligand>
        <name>Mg(2+)</name>
        <dbReference type="ChEBI" id="CHEBI:18420"/>
    </ligand>
</feature>
<gene>
    <name evidence="6" type="ORF">PROFUN_04167</name>
</gene>
<dbReference type="SUPFAM" id="SSF52540">
    <property type="entry name" value="P-loop containing nucleoside triphosphate hydrolases"/>
    <property type="match status" value="1"/>
</dbReference>
<feature type="binding site" evidence="3">
    <location>
        <begin position="106"/>
        <end position="109"/>
    </location>
    <ligand>
        <name>GTP</name>
        <dbReference type="ChEBI" id="CHEBI:37565"/>
    </ligand>
</feature>
<dbReference type="Pfam" id="PF00025">
    <property type="entry name" value="Arf"/>
    <property type="match status" value="1"/>
</dbReference>
<keyword evidence="5" id="KW-0732">Signal</keyword>
<keyword evidence="1 3" id="KW-0547">Nucleotide-binding</keyword>
<dbReference type="InterPro" id="IPR027417">
    <property type="entry name" value="P-loop_NTPase"/>
</dbReference>
<evidence type="ECO:0000256" key="1">
    <source>
        <dbReference type="ARBA" id="ARBA00022741"/>
    </source>
</evidence>
<comment type="caution">
    <text evidence="6">The sequence shown here is derived from an EMBL/GenBank/DDBJ whole genome shotgun (WGS) entry which is preliminary data.</text>
</comment>
<dbReference type="AlphaFoldDB" id="A0A2P6NVW8"/>
<feature type="signal peptide" evidence="5">
    <location>
        <begin position="1"/>
        <end position="21"/>
    </location>
</feature>
<dbReference type="PROSITE" id="PS51417">
    <property type="entry name" value="ARF"/>
    <property type="match status" value="1"/>
</dbReference>
<dbReference type="Proteomes" id="UP000241769">
    <property type="component" value="Unassembled WGS sequence"/>
</dbReference>
<dbReference type="InParanoid" id="A0A2P6NVW8"/>
<sequence length="193" mass="21655">MRTQILNMGALLSLFQSSIQCRMLLLGLCNAGKTTILYRLKLGKVVRTIPTIGFNVDTIQYFQKTSGLFYVIDSTDRERLPKAREELQKILEDAEMKDVCMVVLANKSDLPGAMTSTEVADGLGLMNIRNRKWYIQSTCANTGDPVLIMNSHLPWKVSPECPQWDLENAPKLSDRDTSSYSSRIPLQALALLI</sequence>